<gene>
    <name evidence="1" type="ORF">NJU99_14135</name>
</gene>
<dbReference type="CDD" id="cd02518">
    <property type="entry name" value="GT2_SpsF"/>
    <property type="match status" value="1"/>
</dbReference>
<dbReference type="InterPro" id="IPR029044">
    <property type="entry name" value="Nucleotide-diphossugar_trans"/>
</dbReference>
<reference evidence="1" key="1">
    <citation type="submission" date="2022-07" db="EMBL/GenBank/DDBJ databases">
        <title>Arcobacter roscoffensis sp. nov., a marine bacterium isolated from coastal seawater collected from Roscoff, France.</title>
        <authorList>
            <person name="Pascual J."/>
            <person name="Lepeaux C."/>
            <person name="Methner A."/>
            <person name="Overmann J."/>
        </authorList>
    </citation>
    <scope>NUCLEOTIDE SEQUENCE</scope>
    <source>
        <strain evidence="1">ARW1-2F2</strain>
    </source>
</reference>
<dbReference type="PANTHER" id="PTHR42866">
    <property type="entry name" value="3-DEOXY-MANNO-OCTULOSONATE CYTIDYLYLTRANSFERASE"/>
    <property type="match status" value="1"/>
</dbReference>
<evidence type="ECO:0000313" key="1">
    <source>
        <dbReference type="EMBL" id="UTJ06372.1"/>
    </source>
</evidence>
<protein>
    <submittedName>
        <fullName evidence="1">Glycosyltransferase family protein</fullName>
    </submittedName>
</protein>
<dbReference type="EMBL" id="CP100595">
    <property type="protein sequence ID" value="UTJ06372.1"/>
    <property type="molecule type" value="Genomic_DNA"/>
</dbReference>
<dbReference type="PANTHER" id="PTHR42866:SF1">
    <property type="entry name" value="SPORE COAT POLYSACCHARIDE BIOSYNTHESIS PROTEIN SPSF"/>
    <property type="match status" value="1"/>
</dbReference>
<sequence>MEDRVFIIIQARMTSTRLAAKVMLPLCNKTVLEVMIDRIKEFKDNIVIATTNDGTQKPIVDICEKLDLKYYKGDTNNVLSRYYEAALKYEAKENDIVVRLTSDCPLLDKDILKSCIDTFKKSSVDYLSCGDETGFPRGMDVEIFKFSLLKEANTNATTKTEKEHVTVYMHTTIKDKLNILEFKNSNDDSRFRITLDEEDDYELIKQIYEKFDNKTDFSYEQLIDLLKSNPTLVEMNSNVKQKEV</sequence>
<proteinExistence type="predicted"/>
<dbReference type="RefSeq" id="WP_254576551.1">
    <property type="nucleotide sequence ID" value="NZ_CP100595.1"/>
</dbReference>
<evidence type="ECO:0000313" key="2">
    <source>
        <dbReference type="Proteomes" id="UP001060012"/>
    </source>
</evidence>
<organism evidence="1 2">
    <name type="scientific">Arcobacter roscoffensis</name>
    <dbReference type="NCBI Taxonomy" id="2961520"/>
    <lineage>
        <taxon>Bacteria</taxon>
        <taxon>Pseudomonadati</taxon>
        <taxon>Campylobacterota</taxon>
        <taxon>Epsilonproteobacteria</taxon>
        <taxon>Campylobacterales</taxon>
        <taxon>Arcobacteraceae</taxon>
        <taxon>Arcobacter</taxon>
    </lineage>
</organism>
<dbReference type="SUPFAM" id="SSF53448">
    <property type="entry name" value="Nucleotide-diphospho-sugar transferases"/>
    <property type="match status" value="1"/>
</dbReference>
<name>A0ABY5E481_9BACT</name>
<dbReference type="InterPro" id="IPR003329">
    <property type="entry name" value="Cytidylyl_trans"/>
</dbReference>
<dbReference type="Gene3D" id="3.90.550.10">
    <property type="entry name" value="Spore Coat Polysaccharide Biosynthesis Protein SpsA, Chain A"/>
    <property type="match status" value="1"/>
</dbReference>
<dbReference type="Proteomes" id="UP001060012">
    <property type="component" value="Chromosome"/>
</dbReference>
<keyword evidence="2" id="KW-1185">Reference proteome</keyword>
<dbReference type="Pfam" id="PF02348">
    <property type="entry name" value="CTP_transf_3"/>
    <property type="match status" value="1"/>
</dbReference>
<accession>A0ABY5E481</accession>